<sequence length="427" mass="48336">MGRGQRAGDIPSASCLLPSAFSSETPPLKPIPNWAKTQDVILYQGNYRRRQLEDKENQAIAQAAVALVKKYGVATKDNQLTYQADAFTINKKGEDYTIYRRHDSKPLMTFMADRWSQVRRVNLAQDFNTENHPINILPVERQEFLLIADYLKSGKQLPSVDDDSRKIACVLSSVSPSGTHNILESFKQPQVLQIMMGAIRNFEKDDLILGNYRILFQQGADGKSTLQLFKTELGGLQREAVRFEFERTETGMTHQVKALAITEADLEKLGLLAQKLHINYQSYEGDPNDTRDIDLPVHPEITRNLDKEQSHQSTQSTPNVPDRKTQSNPQQACFNSPMRQKLTTTGKLTIGEQRELYQKILLQSLVEQHDKGQTNISLPPLSDVVQDLMNARSQIINNTYTPSVEVHSQHQKSHTPQQLATNSQELE</sequence>
<feature type="compositionally biased region" description="Polar residues" evidence="1">
    <location>
        <begin position="326"/>
        <end position="347"/>
    </location>
</feature>
<reference evidence="2 3" key="1">
    <citation type="journal article" date="2020" name="ISME J.">
        <title>Comparative genomics reveals insights into cyanobacterial evolution and habitat adaptation.</title>
        <authorList>
            <person name="Chen M.Y."/>
            <person name="Teng W.K."/>
            <person name="Zhao L."/>
            <person name="Hu C.X."/>
            <person name="Zhou Y.K."/>
            <person name="Han B.P."/>
            <person name="Song L.R."/>
            <person name="Shu W.S."/>
        </authorList>
    </citation>
    <scope>NUCLEOTIDE SEQUENCE [LARGE SCALE GENOMIC DNA]</scope>
    <source>
        <strain evidence="2 3">FACHB-159</strain>
    </source>
</reference>
<feature type="region of interest" description="Disordered" evidence="1">
    <location>
        <begin position="304"/>
        <end position="347"/>
    </location>
</feature>
<evidence type="ECO:0000256" key="1">
    <source>
        <dbReference type="SAM" id="MobiDB-lite"/>
    </source>
</evidence>
<keyword evidence="3" id="KW-1185">Reference proteome</keyword>
<dbReference type="RefSeq" id="WP_190958799.1">
    <property type="nucleotide sequence ID" value="NZ_JACJTU010000046.1"/>
</dbReference>
<accession>A0ABR8KFA1</accession>
<protein>
    <submittedName>
        <fullName evidence="2">Uncharacterized protein</fullName>
    </submittedName>
</protein>
<name>A0ABR8KFA1_9NOSO</name>
<dbReference type="Proteomes" id="UP000637383">
    <property type="component" value="Unassembled WGS sequence"/>
</dbReference>
<evidence type="ECO:0000313" key="3">
    <source>
        <dbReference type="Proteomes" id="UP000637383"/>
    </source>
</evidence>
<feature type="region of interest" description="Disordered" evidence="1">
    <location>
        <begin position="403"/>
        <end position="427"/>
    </location>
</feature>
<gene>
    <name evidence="2" type="ORF">H6H03_30945</name>
</gene>
<dbReference type="EMBL" id="JACJTU010000046">
    <property type="protein sequence ID" value="MBD2738246.1"/>
    <property type="molecule type" value="Genomic_DNA"/>
</dbReference>
<comment type="caution">
    <text evidence="2">The sequence shown here is derived from an EMBL/GenBank/DDBJ whole genome shotgun (WGS) entry which is preliminary data.</text>
</comment>
<evidence type="ECO:0000313" key="2">
    <source>
        <dbReference type="EMBL" id="MBD2738246.1"/>
    </source>
</evidence>
<proteinExistence type="predicted"/>
<feature type="compositionally biased region" description="Polar residues" evidence="1">
    <location>
        <begin position="414"/>
        <end position="427"/>
    </location>
</feature>
<organism evidence="2 3">
    <name type="scientific">Nostoc paludosum FACHB-159</name>
    <dbReference type="NCBI Taxonomy" id="2692908"/>
    <lineage>
        <taxon>Bacteria</taxon>
        <taxon>Bacillati</taxon>
        <taxon>Cyanobacteriota</taxon>
        <taxon>Cyanophyceae</taxon>
        <taxon>Nostocales</taxon>
        <taxon>Nostocaceae</taxon>
        <taxon>Nostoc</taxon>
    </lineage>
</organism>